<evidence type="ECO:0000313" key="2">
    <source>
        <dbReference type="Proteomes" id="UP000887540"/>
    </source>
</evidence>
<proteinExistence type="predicted"/>
<dbReference type="Proteomes" id="UP000887540">
    <property type="component" value="Unplaced"/>
</dbReference>
<keyword evidence="1" id="KW-0732">Signal</keyword>
<evidence type="ECO:0000256" key="1">
    <source>
        <dbReference type="SAM" id="SignalP"/>
    </source>
</evidence>
<dbReference type="AlphaFoldDB" id="A0A914CIA8"/>
<organism evidence="2 3">
    <name type="scientific">Acrobeloides nanus</name>
    <dbReference type="NCBI Taxonomy" id="290746"/>
    <lineage>
        <taxon>Eukaryota</taxon>
        <taxon>Metazoa</taxon>
        <taxon>Ecdysozoa</taxon>
        <taxon>Nematoda</taxon>
        <taxon>Chromadorea</taxon>
        <taxon>Rhabditida</taxon>
        <taxon>Tylenchina</taxon>
        <taxon>Cephalobomorpha</taxon>
        <taxon>Cephaloboidea</taxon>
        <taxon>Cephalobidae</taxon>
        <taxon>Acrobeloides</taxon>
    </lineage>
</organism>
<accession>A0A914CIA8</accession>
<feature type="chain" id="PRO_5037249407" evidence="1">
    <location>
        <begin position="19"/>
        <end position="93"/>
    </location>
</feature>
<feature type="signal peptide" evidence="1">
    <location>
        <begin position="1"/>
        <end position="18"/>
    </location>
</feature>
<name>A0A914CIA8_9BILA</name>
<dbReference type="WBParaSite" id="ACRNAN_scaffold1067.g14940.t1">
    <property type="protein sequence ID" value="ACRNAN_scaffold1067.g14940.t1"/>
    <property type="gene ID" value="ACRNAN_scaffold1067.g14940"/>
</dbReference>
<sequence length="93" mass="11057">MNFWQICIFVSLFYFSISQRATTIEHTVRVRGEEEETVWHPRDEILNLSHNSSGACQVDECYEDCKQYRDCMLVMKKSYCCIPEKCREKCNTT</sequence>
<protein>
    <submittedName>
        <fullName evidence="3">Uncharacterized protein</fullName>
    </submittedName>
</protein>
<reference evidence="3" key="1">
    <citation type="submission" date="2022-11" db="UniProtKB">
        <authorList>
            <consortium name="WormBaseParasite"/>
        </authorList>
    </citation>
    <scope>IDENTIFICATION</scope>
</reference>
<evidence type="ECO:0000313" key="3">
    <source>
        <dbReference type="WBParaSite" id="ACRNAN_scaffold1067.g14940.t1"/>
    </source>
</evidence>
<keyword evidence="2" id="KW-1185">Reference proteome</keyword>